<name>A0A1G7VRP6_9FLAO</name>
<dbReference type="OrthoDB" id="9789113at2"/>
<keyword evidence="1" id="KW-0812">Transmembrane</keyword>
<dbReference type="PANTHER" id="PTHR14969:SF13">
    <property type="entry name" value="AT30094P"/>
    <property type="match status" value="1"/>
</dbReference>
<dbReference type="EMBL" id="FNCW01000004">
    <property type="protein sequence ID" value="SDG62261.1"/>
    <property type="molecule type" value="Genomic_DNA"/>
</dbReference>
<feature type="transmembrane region" description="Helical" evidence="1">
    <location>
        <begin position="106"/>
        <end position="127"/>
    </location>
</feature>
<feature type="domain" description="Phosphatidic acid phosphatase type 2/haloperoxidase" evidence="2">
    <location>
        <begin position="59"/>
        <end position="174"/>
    </location>
</feature>
<evidence type="ECO:0000256" key="1">
    <source>
        <dbReference type="SAM" id="Phobius"/>
    </source>
</evidence>
<reference evidence="3 4" key="1">
    <citation type="submission" date="2016-10" db="EMBL/GenBank/DDBJ databases">
        <authorList>
            <person name="de Groot N.N."/>
        </authorList>
    </citation>
    <scope>NUCLEOTIDE SEQUENCE [LARGE SCALE GENOMIC DNA]</scope>
    <source>
        <strain evidence="3 4">DSM 19803</strain>
    </source>
</reference>
<proteinExistence type="predicted"/>
<evidence type="ECO:0000259" key="2">
    <source>
        <dbReference type="SMART" id="SM00014"/>
    </source>
</evidence>
<feature type="transmembrane region" description="Helical" evidence="1">
    <location>
        <begin position="159"/>
        <end position="177"/>
    </location>
</feature>
<feature type="transmembrane region" description="Helical" evidence="1">
    <location>
        <begin position="27"/>
        <end position="50"/>
    </location>
</feature>
<dbReference type="Pfam" id="PF01569">
    <property type="entry name" value="PAP2"/>
    <property type="match status" value="1"/>
</dbReference>
<dbReference type="PANTHER" id="PTHR14969">
    <property type="entry name" value="SPHINGOSINE-1-PHOSPHATE PHOSPHOHYDROLASE"/>
    <property type="match status" value="1"/>
</dbReference>
<evidence type="ECO:0000313" key="4">
    <source>
        <dbReference type="Proteomes" id="UP000199296"/>
    </source>
</evidence>
<keyword evidence="1" id="KW-0472">Membrane</keyword>
<gene>
    <name evidence="3" type="ORF">SAMN04488027_10482</name>
</gene>
<dbReference type="InterPro" id="IPR036938">
    <property type="entry name" value="PAP2/HPO_sf"/>
</dbReference>
<accession>A0A1G7VRP6</accession>
<feature type="transmembrane region" description="Helical" evidence="1">
    <location>
        <begin position="134"/>
        <end position="153"/>
    </location>
</feature>
<dbReference type="Gene3D" id="1.20.144.10">
    <property type="entry name" value="Phosphatidic acid phosphatase type 2/haloperoxidase"/>
    <property type="match status" value="2"/>
</dbReference>
<dbReference type="AlphaFoldDB" id="A0A1G7VRP6"/>
<feature type="transmembrane region" description="Helical" evidence="1">
    <location>
        <begin position="57"/>
        <end position="75"/>
    </location>
</feature>
<organism evidence="3 4">
    <name type="scientific">Psychroflexus sediminis</name>
    <dbReference type="NCBI Taxonomy" id="470826"/>
    <lineage>
        <taxon>Bacteria</taxon>
        <taxon>Pseudomonadati</taxon>
        <taxon>Bacteroidota</taxon>
        <taxon>Flavobacteriia</taxon>
        <taxon>Flavobacteriales</taxon>
        <taxon>Flavobacteriaceae</taxon>
        <taxon>Psychroflexus</taxon>
    </lineage>
</organism>
<keyword evidence="1" id="KW-1133">Transmembrane helix</keyword>
<sequence>MEFNPFLWDWELMVFLNNLSPDGLDSFWSFITYTKHWLPFYFFLLLLFFYKVDYRKGFLGVLVLLISVGFTHLLTELTKFLVQRNRPNLTEDIMANLKILYEPTNFSFFSGHASTSFAATVFIYLVLKSRYKYLGFIFIWPVLFSLSRIFVGVHFPSDVIVGAFVGTLIAIICSKLYEASEKKLLSISYQDNA</sequence>
<dbReference type="RefSeq" id="WP_093366349.1">
    <property type="nucleotide sequence ID" value="NZ_FNCW01000004.1"/>
</dbReference>
<dbReference type="STRING" id="470826.SAMN04488027_10482"/>
<dbReference type="SUPFAM" id="SSF48317">
    <property type="entry name" value="Acid phosphatase/Vanadium-dependent haloperoxidase"/>
    <property type="match status" value="1"/>
</dbReference>
<keyword evidence="4" id="KW-1185">Reference proteome</keyword>
<evidence type="ECO:0000313" key="3">
    <source>
        <dbReference type="EMBL" id="SDG62261.1"/>
    </source>
</evidence>
<protein>
    <submittedName>
        <fullName evidence="3">Undecaprenyl-diphosphatase</fullName>
    </submittedName>
</protein>
<dbReference type="SMART" id="SM00014">
    <property type="entry name" value="acidPPc"/>
    <property type="match status" value="1"/>
</dbReference>
<dbReference type="InterPro" id="IPR000326">
    <property type="entry name" value="PAP2/HPO"/>
</dbReference>
<dbReference type="Proteomes" id="UP000199296">
    <property type="component" value="Unassembled WGS sequence"/>
</dbReference>